<keyword evidence="3" id="KW-1185">Reference proteome</keyword>
<accession>A0A7W7LHT8</accession>
<dbReference type="EMBL" id="JACHJG010000019">
    <property type="protein sequence ID" value="MBB4890498.1"/>
    <property type="molecule type" value="Genomic_DNA"/>
</dbReference>
<name>A0A7W7LHT8_STRNE</name>
<dbReference type="Proteomes" id="UP000556436">
    <property type="component" value="Unassembled WGS sequence"/>
</dbReference>
<comment type="caution">
    <text evidence="2">The sequence shown here is derived from an EMBL/GenBank/DDBJ whole genome shotgun (WGS) entry which is preliminary data.</text>
</comment>
<gene>
    <name evidence="2" type="ORF">FHS38_006583</name>
</gene>
<protein>
    <submittedName>
        <fullName evidence="2">Uncharacterized protein</fullName>
    </submittedName>
</protein>
<reference evidence="2 3" key="1">
    <citation type="submission" date="2020-08" db="EMBL/GenBank/DDBJ databases">
        <title>Genomic Encyclopedia of Type Strains, Phase III (KMG-III): the genomes of soil and plant-associated and newly described type strains.</title>
        <authorList>
            <person name="Whitman W."/>
        </authorList>
    </citation>
    <scope>NUCLEOTIDE SEQUENCE [LARGE SCALE GENOMIC DNA]</scope>
    <source>
        <strain evidence="2 3">CECT 3265</strain>
    </source>
</reference>
<evidence type="ECO:0000313" key="3">
    <source>
        <dbReference type="Proteomes" id="UP000556436"/>
    </source>
</evidence>
<evidence type="ECO:0000313" key="2">
    <source>
        <dbReference type="EMBL" id="MBB4890498.1"/>
    </source>
</evidence>
<dbReference type="AlphaFoldDB" id="A0A7W7LHT8"/>
<proteinExistence type="predicted"/>
<feature type="compositionally biased region" description="Basic and acidic residues" evidence="1">
    <location>
        <begin position="45"/>
        <end position="56"/>
    </location>
</feature>
<organism evidence="2 3">
    <name type="scientific">Streptomyces netropsis</name>
    <name type="common">Streptoverticillium netropsis</name>
    <dbReference type="NCBI Taxonomy" id="55404"/>
    <lineage>
        <taxon>Bacteria</taxon>
        <taxon>Bacillati</taxon>
        <taxon>Actinomycetota</taxon>
        <taxon>Actinomycetes</taxon>
        <taxon>Kitasatosporales</taxon>
        <taxon>Streptomycetaceae</taxon>
        <taxon>Streptomyces</taxon>
    </lineage>
</organism>
<dbReference type="RefSeq" id="WP_184739712.1">
    <property type="nucleotide sequence ID" value="NZ_BMRW01000017.1"/>
</dbReference>
<feature type="region of interest" description="Disordered" evidence="1">
    <location>
        <begin position="40"/>
        <end position="63"/>
    </location>
</feature>
<sequence>MAETFDFPDDLRAAQQESQQVTAELEALYRELPWSVEPHPGFTAREGDHFPTERPATEGWTPEQQETVEQLRARQRELATTVITHPYWSTEAVSGDVVAARMALKRLFPPVA</sequence>
<evidence type="ECO:0000256" key="1">
    <source>
        <dbReference type="SAM" id="MobiDB-lite"/>
    </source>
</evidence>